<evidence type="ECO:0000313" key="3">
    <source>
        <dbReference type="EMBL" id="CBY07801.1"/>
    </source>
</evidence>
<feature type="domain" description="FHF complex subunit HOOK-interacting protein C-terminal" evidence="2">
    <location>
        <begin position="591"/>
        <end position="682"/>
    </location>
</feature>
<dbReference type="AlphaFoldDB" id="E4X793"/>
<dbReference type="Pfam" id="PF19314">
    <property type="entry name" value="DUF5917"/>
    <property type="match status" value="1"/>
</dbReference>
<gene>
    <name evidence="3" type="ORF">GSOID_T00003153001</name>
</gene>
<evidence type="ECO:0000256" key="1">
    <source>
        <dbReference type="ARBA" id="ARBA00024336"/>
    </source>
</evidence>
<evidence type="ECO:0000313" key="4">
    <source>
        <dbReference type="Proteomes" id="UP000001307"/>
    </source>
</evidence>
<dbReference type="PANTHER" id="PTHR21705">
    <property type="entry name" value="RAI16 PROTEIN-RELATED"/>
    <property type="match status" value="1"/>
</dbReference>
<dbReference type="InParanoid" id="E4X793"/>
<sequence>MPESLELDQIVSQLNQSLCLWIGRDPTLLPVFFCCGQEDQGKTGFLLFSMLVQHVYRDGPVGDRARDSMLLIFRDSSKHNIFSEYIANNSNFCPVLAAGLSGLYSSLPRRLEFRGDEFCSLERHHWDNVPTLRSFMQSLLFINSVCELAEPQVCDSLLSYLHSGFLVPVLAPSLHKPNQEETLCSIAYLDLFVRSVTSEPLLRLLLRFIVVHEYEGVPILDTLTHTLGSNHRECLAALSLFSTLISLQCEDLMFQLIFRFLIPGSHMLWTQRGLIRQNENLVISAEKFLNLTPKECFKQNKSAMNFRITEDLFLSADEVAEVDEVNEELVATDLALVGAVPGAVDQIPFSYMDYLEDASAGIAESSAACANWLYKYDGCDPPASFISENAELFTPLTGLLAARTEETFAKFDFESDDLPSLDELGIKSNSLSRSNSTSKDAKVFEKVERPRNIVKTEVDDFYRSLMSGEEISKVNINEDLDLSVDLKDAEESFMSDITAVEAQMNSSLGEAQMNSLLGEACLEVDTIDQPSTIEDVEELETVCEEEANERSILELGHLEEQLTTLGDHFLDAQASTTIHVPIKKAGTPFLGLFLSTLFGRLEQMPTNSLYLNLMLTGVVTKLCSMKQPLLRGFLLDTRVVFQPGVPTLFSVLTKVKGKLSAFAISCADYSSLCYRANQFLLQREDEPIIIEDEKSSFDLKKIENVIKGKKDKAEKFLKAAQLNLAMREKHSSDPLRLKNGIFATVILREFAKELAALAHEHAILY</sequence>
<dbReference type="PANTHER" id="PTHR21705:SF11">
    <property type="entry name" value="FHIP FAMILY PROTEIN CG3558"/>
    <property type="match status" value="1"/>
</dbReference>
<comment type="similarity">
    <text evidence="1">Belongs to the FHIP family.</text>
</comment>
<dbReference type="Pfam" id="PF10257">
    <property type="entry name" value="RAI16-like"/>
    <property type="match status" value="1"/>
</dbReference>
<accession>E4X793</accession>
<protein>
    <recommendedName>
        <fullName evidence="2">FHF complex subunit HOOK-interacting protein C-terminal domain-containing protein</fullName>
    </recommendedName>
</protein>
<dbReference type="Proteomes" id="UP000001307">
    <property type="component" value="Unassembled WGS sequence"/>
</dbReference>
<dbReference type="InterPro" id="IPR019384">
    <property type="entry name" value="FHIP"/>
</dbReference>
<dbReference type="EMBL" id="FN653027">
    <property type="protein sequence ID" value="CBY07801.1"/>
    <property type="molecule type" value="Genomic_DNA"/>
</dbReference>
<dbReference type="OrthoDB" id="6287422at2759"/>
<organism evidence="3 4">
    <name type="scientific">Oikopleura dioica</name>
    <name type="common">Tunicate</name>
    <dbReference type="NCBI Taxonomy" id="34765"/>
    <lineage>
        <taxon>Eukaryota</taxon>
        <taxon>Metazoa</taxon>
        <taxon>Chordata</taxon>
        <taxon>Tunicata</taxon>
        <taxon>Appendicularia</taxon>
        <taxon>Copelata</taxon>
        <taxon>Oikopleuridae</taxon>
        <taxon>Oikopleura</taxon>
    </lineage>
</organism>
<reference evidence="3 4" key="1">
    <citation type="journal article" date="2010" name="Science">
        <title>Plasticity of animal genome architecture unmasked by rapid evolution of a pelagic tunicate.</title>
        <authorList>
            <person name="Denoeud F."/>
            <person name="Henriet S."/>
            <person name="Mungpakdee S."/>
            <person name="Aury J.M."/>
            <person name="Da Silva C."/>
            <person name="Brinkmann H."/>
            <person name="Mikhaleva J."/>
            <person name="Olsen L.C."/>
            <person name="Jubin C."/>
            <person name="Canestro C."/>
            <person name="Bouquet J.M."/>
            <person name="Danks G."/>
            <person name="Poulain J."/>
            <person name="Campsteijn C."/>
            <person name="Adamski M."/>
            <person name="Cross I."/>
            <person name="Yadetie F."/>
            <person name="Muffato M."/>
            <person name="Louis A."/>
            <person name="Butcher S."/>
            <person name="Tsagkogeorga G."/>
            <person name="Konrad A."/>
            <person name="Singh S."/>
            <person name="Jensen M.F."/>
            <person name="Cong E.H."/>
            <person name="Eikeseth-Otteraa H."/>
            <person name="Noel B."/>
            <person name="Anthouard V."/>
            <person name="Porcel B.M."/>
            <person name="Kachouri-Lafond R."/>
            <person name="Nishino A."/>
            <person name="Ugolini M."/>
            <person name="Chourrout P."/>
            <person name="Nishida H."/>
            <person name="Aasland R."/>
            <person name="Huzurbazar S."/>
            <person name="Westhof E."/>
            <person name="Delsuc F."/>
            <person name="Lehrach H."/>
            <person name="Reinhardt R."/>
            <person name="Weissenbach J."/>
            <person name="Roy S.W."/>
            <person name="Artiguenave F."/>
            <person name="Postlethwait J.H."/>
            <person name="Manak J.R."/>
            <person name="Thompson E.M."/>
            <person name="Jaillon O."/>
            <person name="Du Pasquier L."/>
            <person name="Boudinot P."/>
            <person name="Liberles D.A."/>
            <person name="Volff J.N."/>
            <person name="Philippe H."/>
            <person name="Lenhard B."/>
            <person name="Roest Crollius H."/>
            <person name="Wincker P."/>
            <person name="Chourrout D."/>
        </authorList>
    </citation>
    <scope>NUCLEOTIDE SEQUENCE [LARGE SCALE GENOMIC DNA]</scope>
</reference>
<proteinExistence type="inferred from homology"/>
<name>E4X793_OIKDI</name>
<keyword evidence="4" id="KW-1185">Reference proteome</keyword>
<dbReference type="InterPro" id="IPR045669">
    <property type="entry name" value="FHIP_C"/>
</dbReference>
<evidence type="ECO:0000259" key="2">
    <source>
        <dbReference type="Pfam" id="PF19314"/>
    </source>
</evidence>